<keyword evidence="1" id="KW-0175">Coiled coil</keyword>
<keyword evidence="3" id="KW-1185">Reference proteome</keyword>
<dbReference type="Proteomes" id="UP000284621">
    <property type="component" value="Unassembled WGS sequence"/>
</dbReference>
<dbReference type="AlphaFoldDB" id="A0A414B1J4"/>
<dbReference type="EMBL" id="QSID01000026">
    <property type="protein sequence ID" value="RHC59766.1"/>
    <property type="molecule type" value="Genomic_DNA"/>
</dbReference>
<comment type="caution">
    <text evidence="2">The sequence shown here is derived from an EMBL/GenBank/DDBJ whole genome shotgun (WGS) entry which is preliminary data.</text>
</comment>
<proteinExistence type="predicted"/>
<organism evidence="2 3">
    <name type="scientific">Anaerobutyricum hallii</name>
    <dbReference type="NCBI Taxonomy" id="39488"/>
    <lineage>
        <taxon>Bacteria</taxon>
        <taxon>Bacillati</taxon>
        <taxon>Bacillota</taxon>
        <taxon>Clostridia</taxon>
        <taxon>Lachnospirales</taxon>
        <taxon>Lachnospiraceae</taxon>
        <taxon>Anaerobutyricum</taxon>
    </lineage>
</organism>
<accession>A0A414B1J4</accession>
<evidence type="ECO:0000313" key="3">
    <source>
        <dbReference type="Proteomes" id="UP000284621"/>
    </source>
</evidence>
<feature type="coiled-coil region" evidence="1">
    <location>
        <begin position="247"/>
        <end position="281"/>
    </location>
</feature>
<evidence type="ECO:0000313" key="2">
    <source>
        <dbReference type="EMBL" id="RHC59766.1"/>
    </source>
</evidence>
<evidence type="ECO:0000256" key="1">
    <source>
        <dbReference type="SAM" id="Coils"/>
    </source>
</evidence>
<protein>
    <submittedName>
        <fullName evidence="2">Uncharacterized protein</fullName>
    </submittedName>
</protein>
<name>A0A414B1J4_9FIRM</name>
<gene>
    <name evidence="2" type="ORF">DW833_15290</name>
</gene>
<sequence>MDFIQEKEKMQYEFLKKFPRRMKNVGLYAVIIQNSSQKLSWKQYGFTKFDEQINLLFEVLLYIMEQSLKEEKCTMDDIATYIDTINVQYLRKDISYEQCHQLGDFIVNTVLSNEGRPMYFGGYDFEKNEYEEMHISYVANKIVYVENEVRRTSYYLTDDGYNLLLSTLEIEDNMKFNIHEIIFRLHLEKQSYDKAVNDIKNVFNLMRIQFQRVQEAMRQIRRNALSYSVDEYEEVLVGNLNTITDTKKKFQEYKTVIQERVKDLEEENINIRKLSKKEQQDLNNLRVIEEYLTRVLDEHQKILNSHFDLKILYTEELERLSQARLIQRFSMRRDLYDKVLKQADTLENMDMFLRPLFNRNSEKIYNLNKAFSYEKSVNAGMEKDTEEEVDFDEEAFRREKEEKLQKKLLVYEKSLQYLLEKASVTGEVSLGQLKERLDIYPEEKEIFIPNVDVFKEIMVELIRNRTIDIATLKKERREYIQEQPDGFQLNEMILKLVEEQPENNDITSIEVERLENEEAITFSEIKDGENRRKTIRCSNILIRLFRK</sequence>
<reference evidence="2 3" key="1">
    <citation type="submission" date="2018-08" db="EMBL/GenBank/DDBJ databases">
        <title>A genome reference for cultivated species of the human gut microbiota.</title>
        <authorList>
            <person name="Zou Y."/>
            <person name="Xue W."/>
            <person name="Luo G."/>
        </authorList>
    </citation>
    <scope>NUCLEOTIDE SEQUENCE [LARGE SCALE GENOMIC DNA]</scope>
    <source>
        <strain evidence="2 3">AM34-3LB</strain>
    </source>
</reference>